<keyword evidence="6" id="KW-1185">Reference proteome</keyword>
<name>A0ABX1YLV7_9BACL</name>
<evidence type="ECO:0000256" key="2">
    <source>
        <dbReference type="ARBA" id="ARBA00022741"/>
    </source>
</evidence>
<evidence type="ECO:0000256" key="1">
    <source>
        <dbReference type="ARBA" id="ARBA00022448"/>
    </source>
</evidence>
<dbReference type="PANTHER" id="PTHR42939:SF1">
    <property type="entry name" value="ABC TRANSPORTER ATP-BINDING PROTEIN ALBC-RELATED"/>
    <property type="match status" value="1"/>
</dbReference>
<comment type="caution">
    <text evidence="5">The sequence shown here is derived from an EMBL/GenBank/DDBJ whole genome shotgun (WGS) entry which is preliminary data.</text>
</comment>
<dbReference type="Gene3D" id="3.40.50.300">
    <property type="entry name" value="P-loop containing nucleotide triphosphate hydrolases"/>
    <property type="match status" value="1"/>
</dbReference>
<dbReference type="EMBL" id="WHOB01000055">
    <property type="protein sequence ID" value="NOU80750.1"/>
    <property type="molecule type" value="Genomic_DNA"/>
</dbReference>
<protein>
    <submittedName>
        <fullName evidence="5">ATP-binding cassette domain-containing protein</fullName>
    </submittedName>
</protein>
<dbReference type="RefSeq" id="WP_171718347.1">
    <property type="nucleotide sequence ID" value="NZ_WHOB01000055.1"/>
</dbReference>
<dbReference type="SMART" id="SM00382">
    <property type="entry name" value="AAA"/>
    <property type="match status" value="1"/>
</dbReference>
<dbReference type="PANTHER" id="PTHR42939">
    <property type="entry name" value="ABC TRANSPORTER ATP-BINDING PROTEIN ALBC-RELATED"/>
    <property type="match status" value="1"/>
</dbReference>
<evidence type="ECO:0000259" key="4">
    <source>
        <dbReference type="PROSITE" id="PS50893"/>
    </source>
</evidence>
<organism evidence="5 6">
    <name type="scientific">Paenibacillus phytohabitans</name>
    <dbReference type="NCBI Taxonomy" id="2654978"/>
    <lineage>
        <taxon>Bacteria</taxon>
        <taxon>Bacillati</taxon>
        <taxon>Bacillota</taxon>
        <taxon>Bacilli</taxon>
        <taxon>Bacillales</taxon>
        <taxon>Paenibacillaceae</taxon>
        <taxon>Paenibacillus</taxon>
    </lineage>
</organism>
<evidence type="ECO:0000313" key="5">
    <source>
        <dbReference type="EMBL" id="NOU80750.1"/>
    </source>
</evidence>
<dbReference type="Proteomes" id="UP000596857">
    <property type="component" value="Unassembled WGS sequence"/>
</dbReference>
<evidence type="ECO:0000256" key="3">
    <source>
        <dbReference type="ARBA" id="ARBA00022840"/>
    </source>
</evidence>
<dbReference type="InterPro" id="IPR027417">
    <property type="entry name" value="P-loop_NTPase"/>
</dbReference>
<dbReference type="InterPro" id="IPR003439">
    <property type="entry name" value="ABC_transporter-like_ATP-bd"/>
</dbReference>
<dbReference type="GO" id="GO:0005524">
    <property type="term" value="F:ATP binding"/>
    <property type="evidence" value="ECO:0007669"/>
    <property type="project" value="UniProtKB-KW"/>
</dbReference>
<dbReference type="Pfam" id="PF00005">
    <property type="entry name" value="ABC_tran"/>
    <property type="match status" value="1"/>
</dbReference>
<feature type="domain" description="ABC transporter" evidence="4">
    <location>
        <begin position="19"/>
        <end position="244"/>
    </location>
</feature>
<sequence length="313" mass="34394">MMVTGKKHEAAAAPSGAKLDLSHVSKVFRGGQGVHDISLSLEPEMIHGLIGANGSGKSTLLSLIAGQRFADSGLITYGGDHVNEHAAALSQICLVKTYERSWENYSLKEIFKFASIFYPHWDEQLASELMDKFQLKGSKNYQQLSRGGQSMTGIIKGLASRAPLTLLDEPVIGLDASMREIFYRTLLEDYSNNPRTFVVTTHLIEEAENLFERMVYIKRGRVAFQGPVEDFAANAVYASGPATVLEKLLGDVRVLHSERLGGKLLLALEDLSGPAERRMLQDQGVELSPVPLQKLFVYLTLRDAENSQGGGNR</sequence>
<accession>A0ABX1YLV7</accession>
<proteinExistence type="predicted"/>
<keyword evidence="3 5" id="KW-0067">ATP-binding</keyword>
<evidence type="ECO:0000313" key="6">
    <source>
        <dbReference type="Proteomes" id="UP000596857"/>
    </source>
</evidence>
<keyword evidence="1" id="KW-0813">Transport</keyword>
<dbReference type="PROSITE" id="PS50893">
    <property type="entry name" value="ABC_TRANSPORTER_2"/>
    <property type="match status" value="1"/>
</dbReference>
<dbReference type="InterPro" id="IPR051782">
    <property type="entry name" value="ABC_Transporter_VariousFunc"/>
</dbReference>
<dbReference type="SUPFAM" id="SSF52540">
    <property type="entry name" value="P-loop containing nucleoside triphosphate hydrolases"/>
    <property type="match status" value="1"/>
</dbReference>
<keyword evidence="2" id="KW-0547">Nucleotide-binding</keyword>
<reference evidence="5 6" key="1">
    <citation type="submission" date="2019-10" db="EMBL/GenBank/DDBJ databases">
        <title>Description of Paenibacillus terricola sp. nov.</title>
        <authorList>
            <person name="Carlier A."/>
            <person name="Qi S."/>
        </authorList>
    </citation>
    <scope>NUCLEOTIDE SEQUENCE [LARGE SCALE GENOMIC DNA]</scope>
    <source>
        <strain evidence="5 6">LMG 31459</strain>
    </source>
</reference>
<dbReference type="InterPro" id="IPR003593">
    <property type="entry name" value="AAA+_ATPase"/>
</dbReference>
<gene>
    <name evidence="5" type="ORF">GC101_17950</name>
</gene>